<keyword evidence="2" id="KW-0677">Repeat</keyword>
<evidence type="ECO:0000313" key="4">
    <source>
        <dbReference type="EMBL" id="KAK2195514.1"/>
    </source>
</evidence>
<proteinExistence type="predicted"/>
<dbReference type="InterPro" id="IPR032675">
    <property type="entry name" value="LRR_dom_sf"/>
</dbReference>
<name>A0AAD9PIV3_9APIC</name>
<feature type="region of interest" description="Disordered" evidence="3">
    <location>
        <begin position="45"/>
        <end position="65"/>
    </location>
</feature>
<dbReference type="PANTHER" id="PTHR18849:SF0">
    <property type="entry name" value="CILIA- AND FLAGELLA-ASSOCIATED PROTEIN 410-RELATED"/>
    <property type="match status" value="1"/>
</dbReference>
<dbReference type="GeneID" id="94337487"/>
<keyword evidence="5" id="KW-1185">Reference proteome</keyword>
<dbReference type="KEGG" id="bdw:94337487"/>
<evidence type="ECO:0000256" key="2">
    <source>
        <dbReference type="ARBA" id="ARBA00022737"/>
    </source>
</evidence>
<gene>
    <name evidence="4" type="ORF">BdWA1_003190</name>
</gene>
<dbReference type="AlphaFoldDB" id="A0AAD9PIV3"/>
<dbReference type="InterPro" id="IPR001611">
    <property type="entry name" value="Leu-rich_rpt"/>
</dbReference>
<dbReference type="Proteomes" id="UP001214638">
    <property type="component" value="Unassembled WGS sequence"/>
</dbReference>
<dbReference type="EMBL" id="JALLKP010000004">
    <property type="protein sequence ID" value="KAK2195514.1"/>
    <property type="molecule type" value="Genomic_DNA"/>
</dbReference>
<dbReference type="InterPro" id="IPR036859">
    <property type="entry name" value="CAP-Gly_dom_sf"/>
</dbReference>
<organism evidence="4 5">
    <name type="scientific">Babesia duncani</name>
    <dbReference type="NCBI Taxonomy" id="323732"/>
    <lineage>
        <taxon>Eukaryota</taxon>
        <taxon>Sar</taxon>
        <taxon>Alveolata</taxon>
        <taxon>Apicomplexa</taxon>
        <taxon>Aconoidasida</taxon>
        <taxon>Piroplasmida</taxon>
        <taxon>Babesiidae</taxon>
        <taxon>Babesia</taxon>
    </lineage>
</organism>
<dbReference type="PANTHER" id="PTHR18849">
    <property type="entry name" value="LEUCINE RICH REPEAT PROTEIN"/>
    <property type="match status" value="1"/>
</dbReference>
<keyword evidence="1" id="KW-0433">Leucine-rich repeat</keyword>
<dbReference type="Gene3D" id="3.10.20.90">
    <property type="entry name" value="Phosphatidylinositol 3-kinase Catalytic Subunit, Chain A, domain 1"/>
    <property type="match status" value="1"/>
</dbReference>
<sequence length="589" mass="66181">MELQIGQRVLYGKCIGTVRFKGHVDSTCEIGIREQKFYSSQLLAGPRTQEPEHESPVDSTSDQTQATEVVGVEWDDWFRGTHNGLYYFSSHQLSLYTSIIEKLSMAFESSKDVDLLPAVLQHHVFGMVANNPNCCSFMHARDLQLGISLERAIIDRYLTDDANAQDHYVGGKPGVFVGRETAVEFFSDTENLYSIGLSKCNIDCIGNCFKFKFTRLRDLRIDFNLLYSWDVVASILELIPKLKLLDISGNIFYTDVTKKLKSDSLQTLSMNKCLVSAEVAFLVASQMSSLTRLNLSSNGIVDCSDLIVLEQLEELDLSGNFIHDWHAVFKFLSATPNLTLLNLSCNRLANIYTNGENHIDIADAVEGLHFPNLTHLYLDENYITRWSTIANLSLVFTNLTDLRFSLHGTTGANASVHFQVLVAIFPNLKTLNGTEITKSQRVHAERYYISLMGSKALMFIETNLKDSNGVYTLQRLEVEHQTLAPVQSNSEKLALNRAQEMISLTLVPDADAQSFSRKAVVRTLSNTTTIGDLKSLCARIFFLRVHEIRLVYNDGHMPICEELDDDNCTLSQYGIASGYNIRVQLKEAL</sequence>
<dbReference type="RefSeq" id="XP_067802357.1">
    <property type="nucleotide sequence ID" value="XM_067948206.1"/>
</dbReference>
<dbReference type="SUPFAM" id="SSF52058">
    <property type="entry name" value="L domain-like"/>
    <property type="match status" value="1"/>
</dbReference>
<protein>
    <submittedName>
        <fullName evidence="4">Bifunctional Leucine-rich repeat domain superfamily/Leucine-rich repeat/Tubulin-specific chaperone E/CAP Gly-rich domain superfamily</fullName>
    </submittedName>
</protein>
<reference evidence="4" key="1">
    <citation type="journal article" date="2023" name="Nat. Microbiol.">
        <title>Babesia duncani multi-omics identifies virulence factors and drug targets.</title>
        <authorList>
            <person name="Singh P."/>
            <person name="Lonardi S."/>
            <person name="Liang Q."/>
            <person name="Vydyam P."/>
            <person name="Khabirova E."/>
            <person name="Fang T."/>
            <person name="Gihaz S."/>
            <person name="Thekkiniath J."/>
            <person name="Munshi M."/>
            <person name="Abel S."/>
            <person name="Ciampossin L."/>
            <person name="Batugedara G."/>
            <person name="Gupta M."/>
            <person name="Lu X.M."/>
            <person name="Lenz T."/>
            <person name="Chakravarty S."/>
            <person name="Cornillot E."/>
            <person name="Hu Y."/>
            <person name="Ma W."/>
            <person name="Gonzalez L.M."/>
            <person name="Sanchez S."/>
            <person name="Estrada K."/>
            <person name="Sanchez-Flores A."/>
            <person name="Montero E."/>
            <person name="Harb O.S."/>
            <person name="Le Roch K.G."/>
            <person name="Mamoun C.B."/>
        </authorList>
    </citation>
    <scope>NUCLEOTIDE SEQUENCE</scope>
    <source>
        <strain evidence="4">WA1</strain>
    </source>
</reference>
<evidence type="ECO:0000313" key="5">
    <source>
        <dbReference type="Proteomes" id="UP001214638"/>
    </source>
</evidence>
<dbReference type="PROSITE" id="PS51450">
    <property type="entry name" value="LRR"/>
    <property type="match status" value="2"/>
</dbReference>
<evidence type="ECO:0000256" key="3">
    <source>
        <dbReference type="SAM" id="MobiDB-lite"/>
    </source>
</evidence>
<evidence type="ECO:0000256" key="1">
    <source>
        <dbReference type="ARBA" id="ARBA00022614"/>
    </source>
</evidence>
<accession>A0AAD9PIV3</accession>
<comment type="caution">
    <text evidence="4">The sequence shown here is derived from an EMBL/GenBank/DDBJ whole genome shotgun (WGS) entry which is preliminary data.</text>
</comment>
<dbReference type="Gene3D" id="3.80.10.10">
    <property type="entry name" value="Ribonuclease Inhibitor"/>
    <property type="match status" value="3"/>
</dbReference>
<dbReference type="Gene3D" id="2.30.30.190">
    <property type="entry name" value="CAP Gly-rich-like domain"/>
    <property type="match status" value="1"/>
</dbReference>